<evidence type="ECO:0000256" key="5">
    <source>
        <dbReference type="ARBA" id="ARBA00022737"/>
    </source>
</evidence>
<dbReference type="GO" id="GO:0006508">
    <property type="term" value="P:proteolysis"/>
    <property type="evidence" value="ECO:0007669"/>
    <property type="project" value="InterPro"/>
</dbReference>
<keyword evidence="8" id="KW-1185">Reference proteome</keyword>
<proteinExistence type="inferred from homology"/>
<dbReference type="EMBL" id="FQVK01000001">
    <property type="protein sequence ID" value="SHE29544.1"/>
    <property type="molecule type" value="Genomic_DNA"/>
</dbReference>
<dbReference type="GO" id="GO:0005509">
    <property type="term" value="F:calcium ion binding"/>
    <property type="evidence" value="ECO:0007669"/>
    <property type="project" value="InterPro"/>
</dbReference>
<organism evidence="7 8">
    <name type="scientific">Ruegeria intermedia</name>
    <dbReference type="NCBI Taxonomy" id="996115"/>
    <lineage>
        <taxon>Bacteria</taxon>
        <taxon>Pseudomonadati</taxon>
        <taxon>Pseudomonadota</taxon>
        <taxon>Alphaproteobacteria</taxon>
        <taxon>Rhodobacterales</taxon>
        <taxon>Roseobacteraceae</taxon>
        <taxon>Ruegeria</taxon>
    </lineage>
</organism>
<dbReference type="PRINTS" id="PR00313">
    <property type="entry name" value="CABNDNGRPT"/>
</dbReference>
<dbReference type="Pfam" id="PF08548">
    <property type="entry name" value="Peptidase_M10_C"/>
    <property type="match status" value="1"/>
</dbReference>
<evidence type="ECO:0000256" key="1">
    <source>
        <dbReference type="ARBA" id="ARBA00001913"/>
    </source>
</evidence>
<protein>
    <submittedName>
        <fullName evidence="7">Hemolysin-type calcium-binding repeat-containing protein</fullName>
    </submittedName>
</protein>
<reference evidence="7 8" key="1">
    <citation type="submission" date="2016-11" db="EMBL/GenBank/DDBJ databases">
        <authorList>
            <person name="Varghese N."/>
            <person name="Submissions S."/>
        </authorList>
    </citation>
    <scope>NUCLEOTIDE SEQUENCE [LARGE SCALE GENOMIC DNA]</scope>
    <source>
        <strain evidence="7 8">DSM 29341</strain>
    </source>
</reference>
<evidence type="ECO:0000313" key="8">
    <source>
        <dbReference type="Proteomes" id="UP000325134"/>
    </source>
</evidence>
<dbReference type="PANTHER" id="PTHR38340">
    <property type="entry name" value="S-LAYER PROTEIN"/>
    <property type="match status" value="1"/>
</dbReference>
<dbReference type="InterPro" id="IPR013858">
    <property type="entry name" value="Peptidase_M10B_C"/>
</dbReference>
<dbReference type="InterPro" id="IPR001343">
    <property type="entry name" value="Hemolysn_Ca-bd"/>
</dbReference>
<dbReference type="InterPro" id="IPR018511">
    <property type="entry name" value="Hemolysin-typ_Ca-bd_CS"/>
</dbReference>
<dbReference type="InterPro" id="IPR011049">
    <property type="entry name" value="Serralysin-like_metalloprot_C"/>
</dbReference>
<sequence>MDALAGGSTLVGLGGDDTLRGAEGDDSLDGGTGADSLFGFDGNDTLRAGAGNYTIYAHEGNDVLTGGAGDDFLAGGRGDDEYVFDQGWGDDVVESGSAFHGQDFITFGAGILAAEFSGQWSGNDLILTYSSGDSVTIRNHFLSSSRFVEEIRFADGTRWDEDDLVLLTNNPTQSADTLRGVAGDDSLSGLGGDDKIYGYAGNDTLRAGAGNDSVYAHEGDDVLSGGAGDDLRVGGAGDDQFIFDPGWGQDVVNAGYTSNEHDQILFGAGILPTDLYGARDGNDLVLTYSSGDGIRIKNHFLGFGYEVEEVRFNDGMVWDTDDLAYLARFGQLYGEIEHFAEQLTDGYWESIGLSRMTFDLNGSNRITYSLSGLDAKGSYFARAALDSWAQVSGLEFVETANAAQIVFDDSETGGVTYHWVTNNRIDQALVNVHSSISAAYPNEPWGYAFEVYLHEIGHALGLGHAGNYNFTVTYGDDNVFINDSTQYSVMSYFYPGDHPYATGTNAYFFKPNAADILAVNQLYGLNPQINSDDTVYMLAGQAGDVQVTHEYFPFFFAVQDSGGIDRLDLSGSSTGQRINLVEGAFSDVGGLTLNLSIVPGTVIEHATGGSGSDRITGNTENNDLLGGLGNDTLFGAAGDDTLLGGAGGDDLTGGLGDDLLRGEAGSDVLRGDDGHDTLLGGDGLDTLIGGAGDDNIQAGETGTDLRDIVYAGAGNDTVDGGYGNDSLRGDAGDDQLTGGFGVDELIGGTGNDVVSGGAWSDLIFGGDGDDFINGGFGFDRVNGGAGADLFYHLGVVGHGADWIQDFDSAEGDRLFFGGPASATVDDFLLQRANTPNAGDAAADEFFVTYIPSGNILWALIDGAVQESIELRIGGEVFDLLA</sequence>
<evidence type="ECO:0000259" key="6">
    <source>
        <dbReference type="SMART" id="SM00235"/>
    </source>
</evidence>
<accession>A0A1M4SBF4</accession>
<dbReference type="GO" id="GO:0005615">
    <property type="term" value="C:extracellular space"/>
    <property type="evidence" value="ECO:0007669"/>
    <property type="project" value="InterPro"/>
</dbReference>
<dbReference type="InterPro" id="IPR006026">
    <property type="entry name" value="Peptidase_Metallo"/>
</dbReference>
<keyword evidence="4" id="KW-0964">Secreted</keyword>
<dbReference type="AlphaFoldDB" id="A0A1M4SBF4"/>
<evidence type="ECO:0000256" key="4">
    <source>
        <dbReference type="ARBA" id="ARBA00022525"/>
    </source>
</evidence>
<dbReference type="InterPro" id="IPR010566">
    <property type="entry name" value="Haemolys_ca-bd"/>
</dbReference>
<dbReference type="Gene3D" id="3.40.390.10">
    <property type="entry name" value="Collagenase (Catalytic Domain)"/>
    <property type="match status" value="1"/>
</dbReference>
<evidence type="ECO:0000256" key="3">
    <source>
        <dbReference type="ARBA" id="ARBA00009490"/>
    </source>
</evidence>
<dbReference type="Pfam" id="PF06594">
    <property type="entry name" value="HCBP_related"/>
    <property type="match status" value="2"/>
</dbReference>
<dbReference type="InterPro" id="IPR050557">
    <property type="entry name" value="RTX_toxin/Mannuronan_C5-epim"/>
</dbReference>
<keyword evidence="5" id="KW-0677">Repeat</keyword>
<dbReference type="GO" id="GO:0008237">
    <property type="term" value="F:metallopeptidase activity"/>
    <property type="evidence" value="ECO:0007669"/>
    <property type="project" value="InterPro"/>
</dbReference>
<comment type="subcellular location">
    <subcellularLocation>
        <location evidence="2">Secreted</location>
    </subcellularLocation>
</comment>
<dbReference type="PROSITE" id="PS00330">
    <property type="entry name" value="HEMOLYSIN_CALCIUM"/>
    <property type="match status" value="5"/>
</dbReference>
<evidence type="ECO:0000313" key="7">
    <source>
        <dbReference type="EMBL" id="SHE29544.1"/>
    </source>
</evidence>
<gene>
    <name evidence="7" type="ORF">SAMN05444279_10122</name>
</gene>
<dbReference type="InterPro" id="IPR024079">
    <property type="entry name" value="MetalloPept_cat_dom_sf"/>
</dbReference>
<evidence type="ECO:0000256" key="2">
    <source>
        <dbReference type="ARBA" id="ARBA00004613"/>
    </source>
</evidence>
<dbReference type="Pfam" id="PF00353">
    <property type="entry name" value="HemolysinCabind"/>
    <property type="match status" value="6"/>
</dbReference>
<feature type="domain" description="Peptidase metallopeptidase" evidence="6">
    <location>
        <begin position="354"/>
        <end position="495"/>
    </location>
</feature>
<dbReference type="PANTHER" id="PTHR38340:SF1">
    <property type="entry name" value="S-LAYER PROTEIN"/>
    <property type="match status" value="1"/>
</dbReference>
<dbReference type="SUPFAM" id="SSF51120">
    <property type="entry name" value="beta-Roll"/>
    <property type="match status" value="5"/>
</dbReference>
<dbReference type="GO" id="GO:0008270">
    <property type="term" value="F:zinc ion binding"/>
    <property type="evidence" value="ECO:0007669"/>
    <property type="project" value="InterPro"/>
</dbReference>
<comment type="similarity">
    <text evidence="3">Belongs to the peptidase M10B family.</text>
</comment>
<comment type="cofactor">
    <cofactor evidence="1">
        <name>Ca(2+)</name>
        <dbReference type="ChEBI" id="CHEBI:29108"/>
    </cofactor>
</comment>
<dbReference type="Proteomes" id="UP000325134">
    <property type="component" value="Unassembled WGS sequence"/>
</dbReference>
<dbReference type="Gene3D" id="2.150.10.10">
    <property type="entry name" value="Serralysin-like metalloprotease, C-terminal"/>
    <property type="match status" value="6"/>
</dbReference>
<dbReference type="SMART" id="SM00235">
    <property type="entry name" value="ZnMc"/>
    <property type="match status" value="1"/>
</dbReference>
<dbReference type="SUPFAM" id="SSF55486">
    <property type="entry name" value="Metalloproteases ('zincins'), catalytic domain"/>
    <property type="match status" value="1"/>
</dbReference>
<name>A0A1M4SBF4_9RHOB</name>